<gene>
    <name evidence="2" type="ORF">SQ03_05620</name>
</gene>
<organism evidence="2 3">
    <name type="scientific">Methylobacterium platani JCM 14648</name>
    <dbReference type="NCBI Taxonomy" id="1295136"/>
    <lineage>
        <taxon>Bacteria</taxon>
        <taxon>Pseudomonadati</taxon>
        <taxon>Pseudomonadota</taxon>
        <taxon>Alphaproteobacteria</taxon>
        <taxon>Hyphomicrobiales</taxon>
        <taxon>Methylobacteriaceae</taxon>
        <taxon>Methylobacterium</taxon>
    </lineage>
</organism>
<protein>
    <submittedName>
        <fullName evidence="2">Uncharacterized protein</fullName>
    </submittedName>
</protein>
<feature type="region of interest" description="Disordered" evidence="1">
    <location>
        <begin position="72"/>
        <end position="128"/>
    </location>
</feature>
<dbReference type="Proteomes" id="UP000035947">
    <property type="component" value="Unassembled WGS sequence"/>
</dbReference>
<accession>A0ABR5H7E8</accession>
<evidence type="ECO:0000256" key="1">
    <source>
        <dbReference type="SAM" id="MobiDB-lite"/>
    </source>
</evidence>
<dbReference type="EMBL" id="JXOD01000041">
    <property type="protein sequence ID" value="KMO20389.1"/>
    <property type="molecule type" value="Genomic_DNA"/>
</dbReference>
<name>A0ABR5H7E8_9HYPH</name>
<reference evidence="2 3" key="1">
    <citation type="submission" date="2015-01" db="EMBL/GenBank/DDBJ databases">
        <title>Genome sequencing of Methylobacterium platani JCM14648 type strain.</title>
        <authorList>
            <person name="Chaudhry V."/>
            <person name="Patil P.B."/>
        </authorList>
    </citation>
    <scope>NUCLEOTIDE SEQUENCE [LARGE SCALE GENOMIC DNA]</scope>
    <source>
        <strain evidence="2 3">JCM 14648</strain>
    </source>
</reference>
<keyword evidence="3" id="KW-1185">Reference proteome</keyword>
<comment type="caution">
    <text evidence="2">The sequence shown here is derived from an EMBL/GenBank/DDBJ whole genome shotgun (WGS) entry which is preliminary data.</text>
</comment>
<evidence type="ECO:0000313" key="2">
    <source>
        <dbReference type="EMBL" id="KMO20389.1"/>
    </source>
</evidence>
<evidence type="ECO:0000313" key="3">
    <source>
        <dbReference type="Proteomes" id="UP000035947"/>
    </source>
</evidence>
<proteinExistence type="predicted"/>
<sequence>MVAAGERRETIARAVGCTVAELEVRFADELEHGAARRRAEIIDIMWRKAREGHPGSIKELVEMTGAAVAERSFLDGADATDEDDEPSAQPAARRRRLGKKEQALVDAEGAGSGTEWGDDLAPPKETLQ</sequence>